<protein>
    <submittedName>
        <fullName evidence="1">Uncharacterized protein</fullName>
    </submittedName>
</protein>
<comment type="caution">
    <text evidence="1">The sequence shown here is derived from an EMBL/GenBank/DDBJ whole genome shotgun (WGS) entry which is preliminary data.</text>
</comment>
<evidence type="ECO:0000313" key="1">
    <source>
        <dbReference type="EMBL" id="KAF3890189.1"/>
    </source>
</evidence>
<reference evidence="1" key="2">
    <citation type="submission" date="2019-11" db="EMBL/GenBank/DDBJ databases">
        <title>Improved Assembly of Tolypothrix boutellei genome.</title>
        <authorList>
            <person name="Sarangi A.N."/>
            <person name="Mukherjee M."/>
            <person name="Ghosh S."/>
            <person name="Singh D."/>
            <person name="Das A."/>
            <person name="Kant S."/>
            <person name="Prusty A."/>
            <person name="Tripathy S."/>
        </authorList>
    </citation>
    <scope>NUCLEOTIDE SEQUENCE</scope>
    <source>
        <strain evidence="1">VB521301</strain>
    </source>
</reference>
<gene>
    <name evidence="1" type="ORF">DA73_0400035640</name>
</gene>
<evidence type="ECO:0000313" key="2">
    <source>
        <dbReference type="Proteomes" id="UP000029738"/>
    </source>
</evidence>
<accession>A0A8S9TFB2</accession>
<dbReference type="RefSeq" id="WP_237266021.1">
    <property type="nucleotide sequence ID" value="NZ_JHEG04000001.1"/>
</dbReference>
<dbReference type="AlphaFoldDB" id="A0A8S9TFB2"/>
<organism evidence="1 2">
    <name type="scientific">Tolypothrix bouteillei VB521301</name>
    <dbReference type="NCBI Taxonomy" id="1479485"/>
    <lineage>
        <taxon>Bacteria</taxon>
        <taxon>Bacillati</taxon>
        <taxon>Cyanobacteriota</taxon>
        <taxon>Cyanophyceae</taxon>
        <taxon>Nostocales</taxon>
        <taxon>Tolypothrichaceae</taxon>
        <taxon>Tolypothrix</taxon>
    </lineage>
</organism>
<reference evidence="1" key="1">
    <citation type="journal article" date="2015" name="Genome Announc.">
        <title>Draft Genome Sequence of Tolypothrix boutellei Strain VB521301.</title>
        <authorList>
            <person name="Chandrababunaidu M.M."/>
            <person name="Singh D."/>
            <person name="Sen D."/>
            <person name="Bhan S."/>
            <person name="Das S."/>
            <person name="Gupta A."/>
            <person name="Adhikary S.P."/>
            <person name="Tripathy S."/>
        </authorList>
    </citation>
    <scope>NUCLEOTIDE SEQUENCE</scope>
    <source>
        <strain evidence="1">VB521301</strain>
    </source>
</reference>
<name>A0A8S9TFB2_9CYAN</name>
<sequence length="1193" mass="138362">MSDLPPIPPAHWTSTRMSICAWLNEQAPPLAELYEGAVCLIFERPVRGRLRFVSHAVREIRNRLPDYISNEKSGERLNYKDEVDQLLAIWQSSGFSLNEAPSNDGDIPIPLQIFNNIQELLKKHIAVSVNNKEKAIRFFESCISENKPIRNTLLPIVDHWWEVTEWFMENTHDSGKDKLASYEQKLRQQFEVFESFLAAVSQKFYDTVDKLDEILKEANPKQFEQAMALLIHPQHFSYFFNHLQNPKWIKPLKDKGFFQNPPQVIEDASQGTVSFLMWPQSRYLARIAAYQPDAVLEIAQEIETNNPSVYEDFVDAALQMPPEIAVQLVSKVKTWVESSYSLNLLAEKIGAFIVHLAKGGRVKKALDLARTLLFVMPDPDVNNGKADNSIVYRPLPEPRTRLDNWHYQEILKKYIPELVKVAGKDETDVLKMLGFLLFDAIKFSHRDEEIEQLQKNSPIWEDRSLYWRYAIENHPRNRHPYKVKELLVEAVRDAAEQIIKNEPAKMEAIVLTLEQRHWRIFHRIALYLIRKFPNANPDLLIERLVDCKRFIDTSSYEDYEYALLLKEHFAQLPREEQEKIFRWIEVPELDLSWLEEREKKAQWIRYWQRNKLALLKDSLPTQWQQRYDQLINEFGAVELSKIVSGGVGEVKILGIVSPKTDLELESMSIEELVSFLRTWEQNSTDPFEEPSRQGLGSALARLAEKNPQRYAQASAQFQGLHPIYLTNLLRGLRQALNNQSGQQKEVKEFDWASVLCLCSWLAQESEQVQKFQTTDNNSNRDWLEPCRTVADLFEVGLTVDKIGIPYNLREQVWNTLSLLTQHLDPTPEREMGYHGFNNNPSELAINTVRGEALRAVVRYALWIRHHFEQISEGAERLEQGFDNMPEVPLVLDEHLNPDKEPSLAIRTVYGEWLPWLNLLDPHWTIQSIGKIFPQDEIFSDMRRAAWESYITNSNVYDNVFDVLREEYCYRVEQIASALIETPKLTHPDEGLSEHLMTLYWRGKLNLDEPEGLLARFFELASDALRSYALRFVGRSLDNTKDAIDPEILNRLQLLWEKRIDSVRSSADPSSYVSEIATFGWWFSSAKFDDSWAIAQFKQVLELVGKVDPEFLVLKHLAKLADVMPESAVECLKLIIEKDKKGGGIYGWHNDAKTILTTAIKGNNDKARQVAESIIHRLGERGHWEYRDLLSDGK</sequence>
<keyword evidence="2" id="KW-1185">Reference proteome</keyword>
<dbReference type="EMBL" id="JHEG04000001">
    <property type="protein sequence ID" value="KAF3890189.1"/>
    <property type="molecule type" value="Genomic_DNA"/>
</dbReference>
<proteinExistence type="predicted"/>
<dbReference type="Proteomes" id="UP000029738">
    <property type="component" value="Unassembled WGS sequence"/>
</dbReference>